<dbReference type="PANTHER" id="PTHR22911:SF6">
    <property type="entry name" value="SOLUTE CARRIER FAMILY 35 MEMBER G1"/>
    <property type="match status" value="1"/>
</dbReference>
<accession>A0A916TSY5</accession>
<dbReference type="EMBL" id="BMHK01000010">
    <property type="protein sequence ID" value="GGC00716.1"/>
    <property type="molecule type" value="Genomic_DNA"/>
</dbReference>
<evidence type="ECO:0000313" key="9">
    <source>
        <dbReference type="Proteomes" id="UP000608154"/>
    </source>
</evidence>
<comment type="similarity">
    <text evidence="2">Belongs to the drug/metabolite transporter (DMT) superfamily. 10 TMS drug/metabolite exporter (DME) (TC 2.A.7.3) family.</text>
</comment>
<dbReference type="AlphaFoldDB" id="A0A916TSY5"/>
<name>A0A916TSY5_9SPHN</name>
<feature type="transmembrane region" description="Helical" evidence="6">
    <location>
        <begin position="214"/>
        <end position="232"/>
    </location>
</feature>
<keyword evidence="9" id="KW-1185">Reference proteome</keyword>
<evidence type="ECO:0000256" key="1">
    <source>
        <dbReference type="ARBA" id="ARBA00004141"/>
    </source>
</evidence>
<feature type="transmembrane region" description="Helical" evidence="6">
    <location>
        <begin position="77"/>
        <end position="95"/>
    </location>
</feature>
<evidence type="ECO:0000256" key="6">
    <source>
        <dbReference type="SAM" id="Phobius"/>
    </source>
</evidence>
<dbReference type="RefSeq" id="WP_229736283.1">
    <property type="nucleotide sequence ID" value="NZ_BMHK01000010.1"/>
</dbReference>
<comment type="subcellular location">
    <subcellularLocation>
        <location evidence="1">Membrane</location>
        <topology evidence="1">Multi-pass membrane protein</topology>
    </subcellularLocation>
</comment>
<keyword evidence="3 6" id="KW-0812">Transmembrane</keyword>
<keyword evidence="5 6" id="KW-0472">Membrane</keyword>
<reference evidence="8" key="2">
    <citation type="submission" date="2020-09" db="EMBL/GenBank/DDBJ databases">
        <authorList>
            <person name="Sun Q."/>
            <person name="Zhou Y."/>
        </authorList>
    </citation>
    <scope>NUCLEOTIDE SEQUENCE</scope>
    <source>
        <strain evidence="8">CGMCC 1.15095</strain>
    </source>
</reference>
<dbReference type="Proteomes" id="UP000608154">
    <property type="component" value="Unassembled WGS sequence"/>
</dbReference>
<feature type="transmembrane region" description="Helical" evidence="6">
    <location>
        <begin position="45"/>
        <end position="65"/>
    </location>
</feature>
<feature type="transmembrane region" description="Helical" evidence="6">
    <location>
        <begin position="12"/>
        <end position="33"/>
    </location>
</feature>
<dbReference type="InterPro" id="IPR037185">
    <property type="entry name" value="EmrE-like"/>
</dbReference>
<evidence type="ECO:0000313" key="8">
    <source>
        <dbReference type="EMBL" id="GGC00716.1"/>
    </source>
</evidence>
<dbReference type="InterPro" id="IPR000620">
    <property type="entry name" value="EamA_dom"/>
</dbReference>
<evidence type="ECO:0000256" key="5">
    <source>
        <dbReference type="ARBA" id="ARBA00023136"/>
    </source>
</evidence>
<feature type="transmembrane region" description="Helical" evidence="6">
    <location>
        <begin position="183"/>
        <end position="202"/>
    </location>
</feature>
<organism evidence="8 9">
    <name type="scientific">Novosphingobium endophyticum</name>
    <dbReference type="NCBI Taxonomy" id="1955250"/>
    <lineage>
        <taxon>Bacteria</taxon>
        <taxon>Pseudomonadati</taxon>
        <taxon>Pseudomonadota</taxon>
        <taxon>Alphaproteobacteria</taxon>
        <taxon>Sphingomonadales</taxon>
        <taxon>Sphingomonadaceae</taxon>
        <taxon>Novosphingobium</taxon>
    </lineage>
</organism>
<comment type="caution">
    <text evidence="8">The sequence shown here is derived from an EMBL/GenBank/DDBJ whole genome shotgun (WGS) entry which is preliminary data.</text>
</comment>
<sequence>MSTVAQAARSPLAGVGWMLAAAVTFTLAMSLVRTLGEDYSPAVQAFYRQLAACIVLLPLVLRGGWRKTMSVPRPGRLFWRSALASLALILTFYSYQMLPLAEANALSFTRTLWVVPLAALFLKETLGFSRVGAVAVGFGGVLVILDPAHFTLGLPQVAALAASLMFAITILEMKRLSRDHEPLTILAWSAMIALLFTLPIALLEWRWPSWGDLAQLFAMGALGAVTQGLYLRGLSSGDAVVLVPVDYSRLVFAAIFGYLFFGEIISLQTLVGATIIIGSTLFLSWDEHRVARASVVTEGTVV</sequence>
<feature type="domain" description="EamA" evidence="7">
    <location>
        <begin position="13"/>
        <end position="145"/>
    </location>
</feature>
<dbReference type="Pfam" id="PF00892">
    <property type="entry name" value="EamA"/>
    <property type="match status" value="2"/>
</dbReference>
<feature type="domain" description="EamA" evidence="7">
    <location>
        <begin position="157"/>
        <end position="284"/>
    </location>
</feature>
<keyword evidence="4 6" id="KW-1133">Transmembrane helix</keyword>
<evidence type="ECO:0000256" key="3">
    <source>
        <dbReference type="ARBA" id="ARBA00022692"/>
    </source>
</evidence>
<dbReference type="GO" id="GO:0016020">
    <property type="term" value="C:membrane"/>
    <property type="evidence" value="ECO:0007669"/>
    <property type="project" value="UniProtKB-SubCell"/>
</dbReference>
<dbReference type="SUPFAM" id="SSF103481">
    <property type="entry name" value="Multidrug resistance efflux transporter EmrE"/>
    <property type="match status" value="2"/>
</dbReference>
<evidence type="ECO:0000259" key="7">
    <source>
        <dbReference type="Pfam" id="PF00892"/>
    </source>
</evidence>
<feature type="transmembrane region" description="Helical" evidence="6">
    <location>
        <begin position="151"/>
        <end position="171"/>
    </location>
</feature>
<evidence type="ECO:0000256" key="4">
    <source>
        <dbReference type="ARBA" id="ARBA00022989"/>
    </source>
</evidence>
<protein>
    <submittedName>
        <fullName evidence="8">Multidrug transporter</fullName>
    </submittedName>
</protein>
<reference evidence="8" key="1">
    <citation type="journal article" date="2014" name="Int. J. Syst. Evol. Microbiol.">
        <title>Complete genome sequence of Corynebacterium casei LMG S-19264T (=DSM 44701T), isolated from a smear-ripened cheese.</title>
        <authorList>
            <consortium name="US DOE Joint Genome Institute (JGI-PGF)"/>
            <person name="Walter F."/>
            <person name="Albersmeier A."/>
            <person name="Kalinowski J."/>
            <person name="Ruckert C."/>
        </authorList>
    </citation>
    <scope>NUCLEOTIDE SEQUENCE</scope>
    <source>
        <strain evidence="8">CGMCC 1.15095</strain>
    </source>
</reference>
<dbReference type="PANTHER" id="PTHR22911">
    <property type="entry name" value="ACYL-MALONYL CONDENSING ENZYME-RELATED"/>
    <property type="match status" value="1"/>
</dbReference>
<gene>
    <name evidence="8" type="ORF">GCM10011494_19090</name>
</gene>
<evidence type="ECO:0000256" key="2">
    <source>
        <dbReference type="ARBA" id="ARBA00009853"/>
    </source>
</evidence>
<proteinExistence type="inferred from homology"/>